<dbReference type="KEGG" id="phy:AJ81_04820"/>
<keyword evidence="5 7" id="KW-1133">Transmembrane helix</keyword>
<dbReference type="CDD" id="cd06261">
    <property type="entry name" value="TM_PBP2"/>
    <property type="match status" value="1"/>
</dbReference>
<dbReference type="PROSITE" id="PS50928">
    <property type="entry name" value="ABC_TM1"/>
    <property type="match status" value="1"/>
</dbReference>
<feature type="transmembrane region" description="Helical" evidence="7">
    <location>
        <begin position="104"/>
        <end position="127"/>
    </location>
</feature>
<dbReference type="EMBL" id="CP007141">
    <property type="protein sequence ID" value="AJC73639.1"/>
    <property type="molecule type" value="Genomic_DNA"/>
</dbReference>
<dbReference type="RefSeq" id="WP_031504903.1">
    <property type="nucleotide sequence ID" value="NC_022795.1"/>
</dbReference>
<dbReference type="PaxDb" id="1123384-AJ81_04820"/>
<feature type="transmembrane region" description="Helical" evidence="7">
    <location>
        <begin position="291"/>
        <end position="317"/>
    </location>
</feature>
<evidence type="ECO:0000313" key="9">
    <source>
        <dbReference type="EMBL" id="AJC73639.1"/>
    </source>
</evidence>
<dbReference type="PANTHER" id="PTHR43163">
    <property type="entry name" value="DIPEPTIDE TRANSPORT SYSTEM PERMEASE PROTEIN DPPB-RELATED"/>
    <property type="match status" value="1"/>
</dbReference>
<dbReference type="InterPro" id="IPR045621">
    <property type="entry name" value="BPD_transp_1_N"/>
</dbReference>
<dbReference type="Proteomes" id="UP000077469">
    <property type="component" value="Chromosome"/>
</dbReference>
<evidence type="ECO:0000256" key="6">
    <source>
        <dbReference type="ARBA" id="ARBA00023136"/>
    </source>
</evidence>
<dbReference type="PATRIC" id="fig|1123384.7.peg.950"/>
<reference evidence="9 10" key="1">
    <citation type="submission" date="2014-01" db="EMBL/GenBank/DDBJ databases">
        <title>Genome sequencing of Thermotog hypogea.</title>
        <authorList>
            <person name="Zhang X."/>
            <person name="Alvare G."/>
            <person name="Fristensky B."/>
            <person name="Chen L."/>
            <person name="Suen T."/>
            <person name="Chen Q."/>
            <person name="Ma K."/>
        </authorList>
    </citation>
    <scope>NUCLEOTIDE SEQUENCE [LARGE SCALE GENOMIC DNA]</scope>
    <source>
        <strain evidence="9 10">DSM 11164</strain>
    </source>
</reference>
<dbReference type="AlphaFoldDB" id="A0A0X1KQX5"/>
<dbReference type="GO" id="GO:0005886">
    <property type="term" value="C:plasma membrane"/>
    <property type="evidence" value="ECO:0007669"/>
    <property type="project" value="UniProtKB-SubCell"/>
</dbReference>
<dbReference type="SUPFAM" id="SSF161098">
    <property type="entry name" value="MetI-like"/>
    <property type="match status" value="1"/>
</dbReference>
<gene>
    <name evidence="9" type="ORF">AJ81_04820</name>
</gene>
<dbReference type="Gene3D" id="1.10.3720.10">
    <property type="entry name" value="MetI-like"/>
    <property type="match status" value="1"/>
</dbReference>
<feature type="domain" description="ABC transmembrane type-1" evidence="8">
    <location>
        <begin position="100"/>
        <end position="310"/>
    </location>
</feature>
<evidence type="ECO:0000313" key="10">
    <source>
        <dbReference type="Proteomes" id="UP000077469"/>
    </source>
</evidence>
<dbReference type="GO" id="GO:0055085">
    <property type="term" value="P:transmembrane transport"/>
    <property type="evidence" value="ECO:0007669"/>
    <property type="project" value="InterPro"/>
</dbReference>
<keyword evidence="3" id="KW-1003">Cell membrane</keyword>
<evidence type="ECO:0000259" key="8">
    <source>
        <dbReference type="PROSITE" id="PS50928"/>
    </source>
</evidence>
<keyword evidence="10" id="KW-1185">Reference proteome</keyword>
<organism evidence="9 10">
    <name type="scientific">Pseudothermotoga hypogea DSM 11164 = NBRC 106472</name>
    <dbReference type="NCBI Taxonomy" id="1123384"/>
    <lineage>
        <taxon>Bacteria</taxon>
        <taxon>Thermotogati</taxon>
        <taxon>Thermotogota</taxon>
        <taxon>Thermotogae</taxon>
        <taxon>Thermotogales</taxon>
        <taxon>Thermotogaceae</taxon>
        <taxon>Pseudothermotoga</taxon>
    </lineage>
</organism>
<feature type="transmembrane region" description="Helical" evidence="7">
    <location>
        <begin position="245"/>
        <end position="271"/>
    </location>
</feature>
<keyword evidence="4 7" id="KW-0812">Transmembrane</keyword>
<protein>
    <submittedName>
        <fullName evidence="9">Peptide ABC transporter permease</fullName>
    </submittedName>
</protein>
<dbReference type="PANTHER" id="PTHR43163:SF6">
    <property type="entry name" value="DIPEPTIDE TRANSPORT SYSTEM PERMEASE PROTEIN DPPB-RELATED"/>
    <property type="match status" value="1"/>
</dbReference>
<evidence type="ECO:0000256" key="3">
    <source>
        <dbReference type="ARBA" id="ARBA00022475"/>
    </source>
</evidence>
<name>A0A0X1KQX5_9THEM</name>
<evidence type="ECO:0000256" key="7">
    <source>
        <dbReference type="RuleBase" id="RU363032"/>
    </source>
</evidence>
<feature type="transmembrane region" description="Helical" evidence="7">
    <location>
        <begin position="12"/>
        <end position="30"/>
    </location>
</feature>
<dbReference type="OrthoDB" id="9773221at2"/>
<feature type="transmembrane region" description="Helical" evidence="7">
    <location>
        <begin position="139"/>
        <end position="167"/>
    </location>
</feature>
<comment type="subcellular location">
    <subcellularLocation>
        <location evidence="1 7">Cell membrane</location>
        <topology evidence="1 7">Multi-pass membrane protein</topology>
    </subcellularLocation>
</comment>
<keyword evidence="2 7" id="KW-0813">Transport</keyword>
<dbReference type="InterPro" id="IPR035906">
    <property type="entry name" value="MetI-like_sf"/>
</dbReference>
<keyword evidence="6 7" id="KW-0472">Membrane</keyword>
<proteinExistence type="inferred from homology"/>
<dbReference type="InterPro" id="IPR000515">
    <property type="entry name" value="MetI-like"/>
</dbReference>
<dbReference type="Pfam" id="PF19300">
    <property type="entry name" value="BPD_transp_1_N"/>
    <property type="match status" value="1"/>
</dbReference>
<sequence length="328" mass="37598">MRRYLLIRFLELIPIFFLISLIIFFILNAMPGDPLLTMRMENPRAMTRDPAKIAELRKYYHLDDPLIVRYGVWLWSFLKGDLGYSSMYKQPVLGIILKRLPNTLLLTVTAWVIGLIVAFPIGIYSAVKKYSFFDYFFTVLAFIGISLPTFWFALMAIIVFSVWLGWFPVTGVQTYGVSGFWNVFFDRLRHLALPALVLGLVQVAYWVRYIRTALLEVLDQDYIRTAYSKGADERRVILKHALRNALIPIITIIALDIPYFFGGALIIETIFSWPGMGRLIYEAVLASDYNLAINCLMFLAVITLLSNLLADILYVIVDPRIRLGAKAV</sequence>
<evidence type="ECO:0000256" key="1">
    <source>
        <dbReference type="ARBA" id="ARBA00004651"/>
    </source>
</evidence>
<comment type="similarity">
    <text evidence="7">Belongs to the binding-protein-dependent transport system permease family.</text>
</comment>
<dbReference type="Pfam" id="PF00528">
    <property type="entry name" value="BPD_transp_1"/>
    <property type="match status" value="1"/>
</dbReference>
<accession>A0A0X1KQX5</accession>
<evidence type="ECO:0000256" key="5">
    <source>
        <dbReference type="ARBA" id="ARBA00022989"/>
    </source>
</evidence>
<feature type="transmembrane region" description="Helical" evidence="7">
    <location>
        <begin position="187"/>
        <end position="207"/>
    </location>
</feature>
<evidence type="ECO:0000256" key="2">
    <source>
        <dbReference type="ARBA" id="ARBA00022448"/>
    </source>
</evidence>
<dbReference type="STRING" id="1123384.AJ81_04820"/>
<evidence type="ECO:0000256" key="4">
    <source>
        <dbReference type="ARBA" id="ARBA00022692"/>
    </source>
</evidence>